<evidence type="ECO:0000259" key="10">
    <source>
        <dbReference type="PROSITE" id="PS52004"/>
    </source>
</evidence>
<dbReference type="EMBL" id="ACXX02000005">
    <property type="protein sequence ID" value="EGD47994.1"/>
    <property type="molecule type" value="Genomic_DNA"/>
</dbReference>
<keyword evidence="5 12" id="KW-0808">Transferase</keyword>
<evidence type="ECO:0000256" key="7">
    <source>
        <dbReference type="SAM" id="Coils"/>
    </source>
</evidence>
<dbReference type="PROSITE" id="PS52004">
    <property type="entry name" value="KS3_2"/>
    <property type="match status" value="1"/>
</dbReference>
<dbReference type="InterPro" id="IPR014031">
    <property type="entry name" value="Ketoacyl_synth_C"/>
</dbReference>
<dbReference type="InterPro" id="IPR050091">
    <property type="entry name" value="PKS_NRPS_Biosynth_Enz"/>
</dbReference>
<dbReference type="InterPro" id="IPR042104">
    <property type="entry name" value="PKS_dehydratase_sf"/>
</dbReference>
<evidence type="ECO:0000259" key="9">
    <source>
        <dbReference type="PROSITE" id="PS50075"/>
    </source>
</evidence>
<dbReference type="CDD" id="cd00833">
    <property type="entry name" value="PKS"/>
    <property type="match status" value="1"/>
</dbReference>
<feature type="coiled-coil region" evidence="7">
    <location>
        <begin position="1530"/>
        <end position="1564"/>
    </location>
</feature>
<dbReference type="InterPro" id="IPR018201">
    <property type="entry name" value="Ketoacyl_synth_AS"/>
</dbReference>
<dbReference type="InterPro" id="IPR013968">
    <property type="entry name" value="PKS_KR"/>
</dbReference>
<dbReference type="SUPFAM" id="SSF53901">
    <property type="entry name" value="Thiolase-like"/>
    <property type="match status" value="1"/>
</dbReference>
<dbReference type="InterPro" id="IPR049900">
    <property type="entry name" value="PKS_mFAS_DH"/>
</dbReference>
<dbReference type="GO" id="GO:0004312">
    <property type="term" value="F:fatty acid synthase activity"/>
    <property type="evidence" value="ECO:0007669"/>
    <property type="project" value="TreeGrafter"/>
</dbReference>
<evidence type="ECO:0000256" key="4">
    <source>
        <dbReference type="ARBA" id="ARBA00022553"/>
    </source>
</evidence>
<keyword evidence="3" id="KW-0596">Phosphopantetheine</keyword>
<dbReference type="InterPro" id="IPR057326">
    <property type="entry name" value="KR_dom"/>
</dbReference>
<feature type="region of interest" description="C-terminal hotdog fold" evidence="6">
    <location>
        <begin position="795"/>
        <end position="937"/>
    </location>
</feature>
<feature type="active site" description="Proton donor; for dehydratase activity" evidence="6">
    <location>
        <position position="856"/>
    </location>
</feature>
<dbReference type="Pfam" id="PF14765">
    <property type="entry name" value="PS-DH"/>
    <property type="match status" value="1"/>
</dbReference>
<dbReference type="STRING" id="588581.Cpap_2680"/>
<keyword evidence="4" id="KW-0597">Phosphoprotein</keyword>
<evidence type="ECO:0000256" key="1">
    <source>
        <dbReference type="ARBA" id="ARBA00003299"/>
    </source>
</evidence>
<dbReference type="SMART" id="SM00826">
    <property type="entry name" value="PKS_DH"/>
    <property type="match status" value="1"/>
</dbReference>
<dbReference type="Gene3D" id="3.40.47.10">
    <property type="match status" value="1"/>
</dbReference>
<evidence type="ECO:0000256" key="3">
    <source>
        <dbReference type="ARBA" id="ARBA00022450"/>
    </source>
</evidence>
<evidence type="ECO:0000259" key="11">
    <source>
        <dbReference type="PROSITE" id="PS52019"/>
    </source>
</evidence>
<feature type="region of interest" description="N-terminal hotdog fold" evidence="6">
    <location>
        <begin position="662"/>
        <end position="783"/>
    </location>
</feature>
<feature type="region of interest" description="Disordered" evidence="8">
    <location>
        <begin position="243"/>
        <end position="263"/>
    </location>
</feature>
<dbReference type="PANTHER" id="PTHR43775:SF37">
    <property type="entry name" value="SI:DKEY-61P9.11"/>
    <property type="match status" value="1"/>
</dbReference>
<protein>
    <submittedName>
        <fullName evidence="12">6-deoxyerythronolide-B synthase</fullName>
        <ecNumber evidence="12">2.3.1.94</ecNumber>
    </submittedName>
</protein>
<dbReference type="InterPro" id="IPR020807">
    <property type="entry name" value="PKS_DH"/>
</dbReference>
<keyword evidence="12" id="KW-0012">Acyltransferase</keyword>
<dbReference type="CDD" id="cd08953">
    <property type="entry name" value="KR_2_SDR_x"/>
    <property type="match status" value="1"/>
</dbReference>
<dbReference type="Gene3D" id="3.40.50.720">
    <property type="entry name" value="NAD(P)-binding Rossmann-like Domain"/>
    <property type="match status" value="1"/>
</dbReference>
<dbReference type="Pfam" id="PF22621">
    <property type="entry name" value="CurL-like_PKS_C"/>
    <property type="match status" value="1"/>
</dbReference>
<gene>
    <name evidence="12" type="ORF">Cpap_2680</name>
</gene>
<name>F1TC79_9FIRM</name>
<organism evidence="12 13">
    <name type="scientific">Ruminiclostridium papyrosolvens DSM 2782</name>
    <dbReference type="NCBI Taxonomy" id="588581"/>
    <lineage>
        <taxon>Bacteria</taxon>
        <taxon>Bacillati</taxon>
        <taxon>Bacillota</taxon>
        <taxon>Clostridia</taxon>
        <taxon>Eubacteriales</taxon>
        <taxon>Oscillospiraceae</taxon>
        <taxon>Ruminiclostridium</taxon>
    </lineage>
</organism>
<feature type="domain" description="Ketosynthase family 3 (KS3)" evidence="10">
    <location>
        <begin position="28"/>
        <end position="456"/>
    </location>
</feature>
<dbReference type="FunFam" id="3.40.47.10:FF:000019">
    <property type="entry name" value="Polyketide synthase type I"/>
    <property type="match status" value="1"/>
</dbReference>
<dbReference type="InterPro" id="IPR036736">
    <property type="entry name" value="ACP-like_sf"/>
</dbReference>
<evidence type="ECO:0000256" key="5">
    <source>
        <dbReference type="ARBA" id="ARBA00022679"/>
    </source>
</evidence>
<dbReference type="Pfam" id="PF21089">
    <property type="entry name" value="PKS_DH_N"/>
    <property type="match status" value="1"/>
</dbReference>
<dbReference type="Gene3D" id="1.10.1240.100">
    <property type="match status" value="1"/>
</dbReference>
<feature type="domain" description="PKS/mFAS DH" evidence="11">
    <location>
        <begin position="662"/>
        <end position="937"/>
    </location>
</feature>
<dbReference type="SUPFAM" id="SSF47336">
    <property type="entry name" value="ACP-like"/>
    <property type="match status" value="1"/>
</dbReference>
<comment type="function">
    <text evidence="1">Involved in some intermediate steps for the synthesis of the antibiotic polyketide bacillaene which is involved in secondary metabolism.</text>
</comment>
<dbReference type="InterPro" id="IPR020841">
    <property type="entry name" value="PKS_Beta-ketoAc_synthase_dom"/>
</dbReference>
<evidence type="ECO:0000256" key="2">
    <source>
        <dbReference type="ARBA" id="ARBA00004789"/>
    </source>
</evidence>
<dbReference type="InterPro" id="IPR009081">
    <property type="entry name" value="PP-bd_ACP"/>
</dbReference>
<dbReference type="SUPFAM" id="SSF51735">
    <property type="entry name" value="NAD(P)-binding Rossmann-fold domains"/>
    <property type="match status" value="2"/>
</dbReference>
<dbReference type="Pfam" id="PF00550">
    <property type="entry name" value="PP-binding"/>
    <property type="match status" value="1"/>
</dbReference>
<dbReference type="InterPro" id="IPR049551">
    <property type="entry name" value="PKS_DH_C"/>
</dbReference>
<dbReference type="Pfam" id="PF08659">
    <property type="entry name" value="KR"/>
    <property type="match status" value="1"/>
</dbReference>
<feature type="domain" description="Carrier" evidence="9">
    <location>
        <begin position="1463"/>
        <end position="1538"/>
    </location>
</feature>
<dbReference type="RefSeq" id="WP_004618788.1">
    <property type="nucleotide sequence ID" value="NZ_ACXX02000005.1"/>
</dbReference>
<keyword evidence="7" id="KW-0175">Coiled coil</keyword>
<comment type="pathway">
    <text evidence="2">Antibiotic biosynthesis; bacillaene biosynthesis.</text>
</comment>
<dbReference type="SMART" id="SM00822">
    <property type="entry name" value="PKS_KR"/>
    <property type="match status" value="1"/>
</dbReference>
<dbReference type="InterPro" id="IPR036291">
    <property type="entry name" value="NAD(P)-bd_dom_sf"/>
</dbReference>
<dbReference type="eggNOG" id="COG3321">
    <property type="taxonomic scope" value="Bacteria"/>
</dbReference>
<accession>F1TC79</accession>
<dbReference type="OrthoDB" id="9765680at2"/>
<dbReference type="EC" id="2.3.1.94" evidence="12"/>
<reference evidence="12" key="1">
    <citation type="submission" date="2009-07" db="EMBL/GenBank/DDBJ databases">
        <authorList>
            <consortium name="US DOE Joint Genome Institute (JGI-PGF)"/>
            <person name="Lucas S."/>
            <person name="Copeland A."/>
            <person name="Lapidus A."/>
            <person name="Glavina del Rio T."/>
            <person name="Tice H."/>
            <person name="Bruce D."/>
            <person name="Goodwin L."/>
            <person name="Pitluck S."/>
            <person name="Larimer F."/>
            <person name="Land M.L."/>
            <person name="Mouttaki H."/>
            <person name="He Z."/>
            <person name="Zhou J."/>
            <person name="Hemme C.L."/>
        </authorList>
    </citation>
    <scope>NUCLEOTIDE SEQUENCE</scope>
    <source>
        <strain evidence="12">DSM 2782</strain>
    </source>
</reference>
<reference evidence="12" key="2">
    <citation type="submission" date="2011-01" db="EMBL/GenBank/DDBJ databases">
        <title>The Non-contiguous Finished genome of Clostridium papyrosolvens.</title>
        <authorList>
            <person name="Lucas S."/>
            <person name="Copeland A."/>
            <person name="Lapidus A."/>
            <person name="Cheng J.-F."/>
            <person name="Goodwin L."/>
            <person name="Pitluck S."/>
            <person name="Misra M."/>
            <person name="Chertkov O."/>
            <person name="Detter J.C."/>
            <person name="Han C."/>
            <person name="Tapia R."/>
            <person name="Land M."/>
            <person name="Hauser L."/>
            <person name="Kyrpides N."/>
            <person name="Ivanova N."/>
            <person name="Pagani I."/>
            <person name="Mouttaki H."/>
            <person name="He Z."/>
            <person name="Zhou J."/>
            <person name="Hemme C.L."/>
            <person name="Woyke T."/>
        </authorList>
    </citation>
    <scope>NUCLEOTIDE SEQUENCE [LARGE SCALE GENOMIC DNA]</scope>
    <source>
        <strain evidence="12">DSM 2782</strain>
    </source>
</reference>
<evidence type="ECO:0000256" key="8">
    <source>
        <dbReference type="SAM" id="MobiDB-lite"/>
    </source>
</evidence>
<dbReference type="Proteomes" id="UP000003860">
    <property type="component" value="Unassembled WGS sequence"/>
</dbReference>
<dbReference type="InterPro" id="IPR049552">
    <property type="entry name" value="PKS_DH_N"/>
</dbReference>
<evidence type="ECO:0000313" key="13">
    <source>
        <dbReference type="Proteomes" id="UP000003860"/>
    </source>
</evidence>
<feature type="active site" description="Proton acceptor; for dehydratase activity" evidence="6">
    <location>
        <position position="693"/>
    </location>
</feature>
<dbReference type="GO" id="GO:0047879">
    <property type="term" value="F:erythronolide synthase activity"/>
    <property type="evidence" value="ECO:0007669"/>
    <property type="project" value="UniProtKB-EC"/>
</dbReference>
<dbReference type="InterPro" id="IPR016039">
    <property type="entry name" value="Thiolase-like"/>
</dbReference>
<dbReference type="InterPro" id="IPR014030">
    <property type="entry name" value="Ketoacyl_synth_N"/>
</dbReference>
<dbReference type="PROSITE" id="PS00606">
    <property type="entry name" value="KS3_1"/>
    <property type="match status" value="1"/>
</dbReference>
<comment type="caution">
    <text evidence="12">The sequence shown here is derived from an EMBL/GenBank/DDBJ whole genome shotgun (WGS) entry which is preliminary data.</text>
</comment>
<dbReference type="PANTHER" id="PTHR43775">
    <property type="entry name" value="FATTY ACID SYNTHASE"/>
    <property type="match status" value="1"/>
</dbReference>
<evidence type="ECO:0000313" key="12">
    <source>
        <dbReference type="EMBL" id="EGD47994.1"/>
    </source>
</evidence>
<proteinExistence type="predicted"/>
<dbReference type="PROSITE" id="PS50075">
    <property type="entry name" value="CARRIER"/>
    <property type="match status" value="1"/>
</dbReference>
<dbReference type="GO" id="GO:0004315">
    <property type="term" value="F:3-oxoacyl-[acyl-carrier-protein] synthase activity"/>
    <property type="evidence" value="ECO:0007669"/>
    <property type="project" value="InterPro"/>
</dbReference>
<dbReference type="Gene3D" id="1.10.1200.10">
    <property type="entry name" value="ACP-like"/>
    <property type="match status" value="1"/>
</dbReference>
<keyword evidence="13" id="KW-1185">Reference proteome</keyword>
<dbReference type="SMART" id="SM00825">
    <property type="entry name" value="PKS_KS"/>
    <property type="match status" value="1"/>
</dbReference>
<evidence type="ECO:0000256" key="6">
    <source>
        <dbReference type="PROSITE-ProRule" id="PRU01363"/>
    </source>
</evidence>
<sequence length="1585" mass="175419">MEKLIDITELGKGDKYSGSTSQIKNLSGKDIAVIGASGRFGCAENLGEFWDGLKEGRDFIRSLPENRKADSEVYYRLSKADEEEHRYREAAYMDRIDAFDSSIFRIPPREADLMDPNQRQMLEVIWESIEDAGYGGDKIRGSRTGVFVGYSSDFSEEYKNYIRTVTNNQEEVSITGNLKSIIAARIAYILDLKGPAMMIDTACSSSLVAVHLACRALRNGECSMAVAGGVKLLITAPAETGEQGDTGILSPTGRARTFDESSDGTGLGEGAGAVLLKPLSKAVEDGDPIYAIIKGSAVNQDGNSIGITAPNMSAQEDVILRAWKDANIEPETVTYIETHGTATKLGDPIEVTAIKKAFENFTNKKQFCAVASVKSNIGHLDHTAGIAAILKAVMAIKHGELPPSLHFKKPNGKIPFEGSPVYVNDKLTKWESQGPRRCGISSFGLSGTNCHLIMEEYTGHKRQEADKTAANIFLLSAASREAFMSLLKSYDAFLSNCSEGEFADICYTANTGREHFNIRLAIVADSLEDLRSKIKFLIQEGIENTVETDMFHGEHKIVAASKLSRLTGEITEDEKKQLTNQVIAEMDILCGKAGAVEDLDELRKLGKLYVQGADVEWKGLYSSGKYNRLNLPVYPFLKERHWISTQVKNAVPVQYDNGSRGKPLIDECTAESMDIRIYSTRFSAEKHWVLGEHKVAGDYVIPGTTYIEMVCELVAQKDYTGVIEFRDVLFLTPVAVKGGSEVEVQTILRKDGTYSEFAFDTRPGGESFVRHVEGKFEIREAATPLFYDINECKGRLQMLEHFQYGEDADYAVEIGPRFKNLTDIYMGSGEVLAYLSLPQEYSGDLLDFKMHPALMDTAVNMANSAIGEGFYLPLSYKSLKVYGKMPGKFYCHLVRKNKDAASSETGVFDILLIEESGKIFAAIEGYTVKKVHTQKTGTFIPVNKDLDFYETRWLESTALKATDGLNTGTVLVFKDKSDVSSALISRLKEIGCELYEIEMGSSFEMQDDHKFIISGVEEDYHKVLSKVSSKISRIIHLMSIGGGREINTIENLDESYRTGVYSLFYLAKAIMKYKINPLELILVSDNTAVVSGKEHDINSQGAAMFALGRVMENEYSGLRCKCIDMGDGTSASEIIKEMAASDTGSYAAYRNGKRYVEEFGKALLTGGKEDEIDIKSEGVYIITGGAGGIGLEIAKYLASRNKVRLCLINRTALPDRDEWDGIQKRKDDTKLCKKITAIMEIEESGSSVLCYTADVSDFQSMGIIINELVEKYGGINGVIHGAGVAGDGYLIRKPEEVFRQVVLPKINGTWVLDKLTENLKLDFFILFSSISGYTFTPGQGDYTAANAYLDAFAQYRDKKGKRTLSINWPAWKETGMAVDHNALNNESFFKPISTADACKAFEILLDKHIVRVLPSVLNYKIFERGNIKIPFALSEEIRVDNPIRQKITEPKEAKVILKGKLGNGYSDTEQSLGRLWSLVLGVTEVDIYDNFESLGGDSLLATSLLKEMQKTYGNLVDISDIFTYSSIFDMAEYIESKTNKKKEFEKINEEEDTEEARLNDILDELASGKLSLEEAGGMIDLGVVE</sequence>
<dbReference type="Pfam" id="PF21394">
    <property type="entry name" value="Beta-ketacyl_N"/>
    <property type="match status" value="1"/>
</dbReference>
<dbReference type="Pfam" id="PF02801">
    <property type="entry name" value="Ketoacyl-synt_C"/>
    <property type="match status" value="1"/>
</dbReference>
<dbReference type="Pfam" id="PF00109">
    <property type="entry name" value="ketoacyl-synt"/>
    <property type="match status" value="1"/>
</dbReference>
<dbReference type="InterPro" id="IPR049490">
    <property type="entry name" value="C883_1060-like_KR_N"/>
</dbReference>
<dbReference type="Gene3D" id="3.10.129.110">
    <property type="entry name" value="Polyketide synthase dehydratase"/>
    <property type="match status" value="1"/>
</dbReference>
<dbReference type="GO" id="GO:0006633">
    <property type="term" value="P:fatty acid biosynthetic process"/>
    <property type="evidence" value="ECO:0007669"/>
    <property type="project" value="InterPro"/>
</dbReference>
<dbReference type="PROSITE" id="PS52019">
    <property type="entry name" value="PKS_MFAS_DH"/>
    <property type="match status" value="1"/>
</dbReference>